<feature type="transmembrane region" description="Helical" evidence="1">
    <location>
        <begin position="195"/>
        <end position="216"/>
    </location>
</feature>
<name>A0A261VEK2_9BORD</name>
<evidence type="ECO:0000313" key="3">
    <source>
        <dbReference type="Proteomes" id="UP000216429"/>
    </source>
</evidence>
<dbReference type="RefSeq" id="WP_094815421.1">
    <property type="nucleotide sequence ID" value="NZ_NEVU01000003.1"/>
</dbReference>
<dbReference type="Proteomes" id="UP000216429">
    <property type="component" value="Unassembled WGS sequence"/>
</dbReference>
<keyword evidence="3" id="KW-1185">Reference proteome</keyword>
<dbReference type="OrthoDB" id="9776609at2"/>
<feature type="transmembrane region" description="Helical" evidence="1">
    <location>
        <begin position="339"/>
        <end position="360"/>
    </location>
</feature>
<keyword evidence="1" id="KW-1133">Transmembrane helix</keyword>
<dbReference type="Pfam" id="PF03929">
    <property type="entry name" value="PepSY_TM"/>
    <property type="match status" value="1"/>
</dbReference>
<evidence type="ECO:0000256" key="1">
    <source>
        <dbReference type="SAM" id="Phobius"/>
    </source>
</evidence>
<gene>
    <name evidence="2" type="ORF">CAL22_17395</name>
</gene>
<accession>A0A261VEK2</accession>
<dbReference type="PANTHER" id="PTHR34219:SF3">
    <property type="entry name" value="BLL7967 PROTEIN"/>
    <property type="match status" value="1"/>
</dbReference>
<feature type="transmembrane region" description="Helical" evidence="1">
    <location>
        <begin position="21"/>
        <end position="39"/>
    </location>
</feature>
<keyword evidence="1" id="KW-0812">Transmembrane</keyword>
<dbReference type="AlphaFoldDB" id="A0A261VEK2"/>
<evidence type="ECO:0008006" key="4">
    <source>
        <dbReference type="Google" id="ProtNLM"/>
    </source>
</evidence>
<feature type="transmembrane region" description="Helical" evidence="1">
    <location>
        <begin position="150"/>
        <end position="174"/>
    </location>
</feature>
<dbReference type="PANTHER" id="PTHR34219">
    <property type="entry name" value="IRON-REGULATED INNER MEMBRANE PROTEIN-RELATED"/>
    <property type="match status" value="1"/>
</dbReference>
<dbReference type="InterPro" id="IPR005625">
    <property type="entry name" value="PepSY-ass_TM"/>
</dbReference>
<comment type="caution">
    <text evidence="2">The sequence shown here is derived from an EMBL/GenBank/DDBJ whole genome shotgun (WGS) entry which is preliminary data.</text>
</comment>
<evidence type="ECO:0000313" key="2">
    <source>
        <dbReference type="EMBL" id="OZI71583.1"/>
    </source>
</evidence>
<sequence>MSADTPSRLRIWQWTHTWSSLICTVFLLMLCITGLPLIFHDEIDAWFDAPADLPASRLEASVQDADAMAALVRQQYPTRDIRFIVWLDEPHQYRVGLSPAPGKKPFALVDDRGPALAGEAWSEKDWRHGGPMAVLLRLHADMLMGIPGNLILAAMGLLFVVSLVSGVALYGRFMRKTAFGTVRKQRSRLLRMLDLHNLLGIVILVWMAVVGLSGIINTLDVFVFNAWREHAATDPAHAPPLGPAQARPLQAAVDVAKRMLPDRDVCLLALPGSIFSSDDAYTVFMQGRTTLTRHLLQPVVVRTADGALLSAGPPPWYMWLLEGSRPLHFGNYGGLPLKLIWAVLDLLTIAVLVTGLYLYLPKKRRPVHG</sequence>
<protein>
    <recommendedName>
        <fullName evidence="4">Peptidase</fullName>
    </recommendedName>
</protein>
<proteinExistence type="predicted"/>
<dbReference type="EMBL" id="NEVU01000003">
    <property type="protein sequence ID" value="OZI71583.1"/>
    <property type="molecule type" value="Genomic_DNA"/>
</dbReference>
<keyword evidence="1" id="KW-0472">Membrane</keyword>
<reference evidence="3" key="1">
    <citation type="submission" date="2017-05" db="EMBL/GenBank/DDBJ databases">
        <title>Complete and WGS of Bordetella genogroups.</title>
        <authorList>
            <person name="Spilker T."/>
            <person name="Lipuma J."/>
        </authorList>
    </citation>
    <scope>NUCLEOTIDE SEQUENCE [LARGE SCALE GENOMIC DNA]</scope>
    <source>
        <strain evidence="3">AU6712</strain>
    </source>
</reference>
<organism evidence="2 3">
    <name type="scientific">Bordetella genomosp. 12</name>
    <dbReference type="NCBI Taxonomy" id="463035"/>
    <lineage>
        <taxon>Bacteria</taxon>
        <taxon>Pseudomonadati</taxon>
        <taxon>Pseudomonadota</taxon>
        <taxon>Betaproteobacteria</taxon>
        <taxon>Burkholderiales</taxon>
        <taxon>Alcaligenaceae</taxon>
        <taxon>Bordetella</taxon>
    </lineage>
</organism>